<feature type="compositionally biased region" description="Basic residues" evidence="1">
    <location>
        <begin position="14"/>
        <end position="23"/>
    </location>
</feature>
<dbReference type="AlphaFoldDB" id="A0A382FJN8"/>
<organism evidence="2">
    <name type="scientific">marine metagenome</name>
    <dbReference type="NCBI Taxonomy" id="408172"/>
    <lineage>
        <taxon>unclassified sequences</taxon>
        <taxon>metagenomes</taxon>
        <taxon>ecological metagenomes</taxon>
    </lineage>
</organism>
<evidence type="ECO:0000256" key="1">
    <source>
        <dbReference type="SAM" id="MobiDB-lite"/>
    </source>
</evidence>
<evidence type="ECO:0000313" key="2">
    <source>
        <dbReference type="EMBL" id="SVB62865.1"/>
    </source>
</evidence>
<gene>
    <name evidence="2" type="ORF">METZ01_LOCUS215719</name>
</gene>
<dbReference type="EMBL" id="UINC01050189">
    <property type="protein sequence ID" value="SVB62865.1"/>
    <property type="molecule type" value="Genomic_DNA"/>
</dbReference>
<sequence length="23" mass="2465">TKSTSSGRTAATPKRTRTTHATF</sequence>
<proteinExistence type="predicted"/>
<feature type="non-terminal residue" evidence="2">
    <location>
        <position position="1"/>
    </location>
</feature>
<name>A0A382FJN8_9ZZZZ</name>
<accession>A0A382FJN8</accession>
<feature type="non-terminal residue" evidence="2">
    <location>
        <position position="23"/>
    </location>
</feature>
<reference evidence="2" key="1">
    <citation type="submission" date="2018-05" db="EMBL/GenBank/DDBJ databases">
        <authorList>
            <person name="Lanie J.A."/>
            <person name="Ng W.-L."/>
            <person name="Kazmierczak K.M."/>
            <person name="Andrzejewski T.M."/>
            <person name="Davidsen T.M."/>
            <person name="Wayne K.J."/>
            <person name="Tettelin H."/>
            <person name="Glass J.I."/>
            <person name="Rusch D."/>
            <person name="Podicherti R."/>
            <person name="Tsui H.-C.T."/>
            <person name="Winkler M.E."/>
        </authorList>
    </citation>
    <scope>NUCLEOTIDE SEQUENCE</scope>
</reference>
<feature type="region of interest" description="Disordered" evidence="1">
    <location>
        <begin position="1"/>
        <end position="23"/>
    </location>
</feature>
<protein>
    <submittedName>
        <fullName evidence="2">Uncharacterized protein</fullName>
    </submittedName>
</protein>